<proteinExistence type="predicted"/>
<accession>A0A8B6EYK6</accession>
<gene>
    <name evidence="2" type="ORF">MGAL_10B024200</name>
</gene>
<dbReference type="EMBL" id="UYJE01005980">
    <property type="protein sequence ID" value="VDI42072.1"/>
    <property type="molecule type" value="Genomic_DNA"/>
</dbReference>
<evidence type="ECO:0000256" key="1">
    <source>
        <dbReference type="SAM" id="MobiDB-lite"/>
    </source>
</evidence>
<sequence length="157" mass="17693">MKQGPCRVLIKQCSEEKGRSPKRSLENRERRHSGSPLRRREEPRPSLRYVVKKNVPISTVRASSCSPGRDGQDARIVLSQSHRTVVATHHANAAAMHTINRAVAHLTARNCDPYRGSGYSSPPVIQGLVPLVPIQSVRDEIKRKIWYITVNSKDSYF</sequence>
<protein>
    <submittedName>
        <fullName evidence="2">Uncharacterized protein</fullName>
    </submittedName>
</protein>
<organism evidence="2 3">
    <name type="scientific">Mytilus galloprovincialis</name>
    <name type="common">Mediterranean mussel</name>
    <dbReference type="NCBI Taxonomy" id="29158"/>
    <lineage>
        <taxon>Eukaryota</taxon>
        <taxon>Metazoa</taxon>
        <taxon>Spiralia</taxon>
        <taxon>Lophotrochozoa</taxon>
        <taxon>Mollusca</taxon>
        <taxon>Bivalvia</taxon>
        <taxon>Autobranchia</taxon>
        <taxon>Pteriomorphia</taxon>
        <taxon>Mytilida</taxon>
        <taxon>Mytiloidea</taxon>
        <taxon>Mytilidae</taxon>
        <taxon>Mytilinae</taxon>
        <taxon>Mytilus</taxon>
    </lineage>
</organism>
<name>A0A8B6EYK6_MYTGA</name>
<evidence type="ECO:0000313" key="3">
    <source>
        <dbReference type="Proteomes" id="UP000596742"/>
    </source>
</evidence>
<comment type="caution">
    <text evidence="2">The sequence shown here is derived from an EMBL/GenBank/DDBJ whole genome shotgun (WGS) entry which is preliminary data.</text>
</comment>
<keyword evidence="3" id="KW-1185">Reference proteome</keyword>
<feature type="compositionally biased region" description="Basic and acidic residues" evidence="1">
    <location>
        <begin position="13"/>
        <end position="29"/>
    </location>
</feature>
<reference evidence="2" key="1">
    <citation type="submission" date="2018-11" db="EMBL/GenBank/DDBJ databases">
        <authorList>
            <person name="Alioto T."/>
            <person name="Alioto T."/>
        </authorList>
    </citation>
    <scope>NUCLEOTIDE SEQUENCE</scope>
</reference>
<dbReference type="AlphaFoldDB" id="A0A8B6EYK6"/>
<evidence type="ECO:0000313" key="2">
    <source>
        <dbReference type="EMBL" id="VDI42072.1"/>
    </source>
</evidence>
<feature type="region of interest" description="Disordered" evidence="1">
    <location>
        <begin position="1"/>
        <end position="45"/>
    </location>
</feature>
<dbReference type="Proteomes" id="UP000596742">
    <property type="component" value="Unassembled WGS sequence"/>
</dbReference>